<name>A0A4V5MX10_9RHOB</name>
<evidence type="ECO:0000256" key="1">
    <source>
        <dbReference type="SAM" id="MobiDB-lite"/>
    </source>
</evidence>
<keyword evidence="2" id="KW-0732">Signal</keyword>
<protein>
    <recommendedName>
        <fullName evidence="5">Chemotaxis protein MotC</fullName>
    </recommendedName>
</protein>
<keyword evidence="4" id="KW-1185">Reference proteome</keyword>
<evidence type="ECO:0000313" key="3">
    <source>
        <dbReference type="EMBL" id="TJZ93108.1"/>
    </source>
</evidence>
<evidence type="ECO:0000256" key="2">
    <source>
        <dbReference type="SAM" id="SignalP"/>
    </source>
</evidence>
<sequence length="507" mass="52618">MPMTDPGPLRICARLLAAPALLLSLLALPLTAAAQSQPLSASDWLSGSVRGPARESSAWRPGDAPPPDRPGTRPQAVATSGAVGPVQVTRLDQGDPDQTGTQSPRRAGLPVDLWAGSDPQRLAEMILSTPARLPSMQALLRRVLTAQLAPPSGEAAAGAARGQLFLARADRLLDMGALDEAQALLVAAGPGQPEIFRRMFDIALLEGDESRACAIMNGTPGIAPSFSARIFCLAQTGDWAAAAVSLHGAEALGVIDERQAILLTHFLDDAFVDSPDLLDPADRMTPLEFRIHEAVGQPLPTLPLPVAFAQSDLRLNSGFKARLEAAERLARSGALPPAALRQIYGEQRPAASGGVWERASVLRTLEAALAGGDLTQALPRAFDEFRAAGMADLLAGMVAVDLPADPASDISDPRAAEIADLLRAFAGLPGAAVPEPAPELAAPVPPPPAAQRGEALLAAMTDIDAGLEGDLARAARGIAMLRALGLAEDADRAQTQIALMPQMAASP</sequence>
<feature type="chain" id="PRO_5020616095" description="Chemotaxis protein MotC" evidence="2">
    <location>
        <begin position="33"/>
        <end position="507"/>
    </location>
</feature>
<accession>A0A4V5MX10</accession>
<dbReference type="OrthoDB" id="7929427at2"/>
<proteinExistence type="predicted"/>
<reference evidence="3 4" key="1">
    <citation type="submission" date="2019-04" db="EMBL/GenBank/DDBJ databases">
        <authorList>
            <person name="Li J."/>
        </authorList>
    </citation>
    <scope>NUCLEOTIDE SEQUENCE [LARGE SCALE GENOMIC DNA]</scope>
    <source>
        <strain evidence="3 4">KCTC 42687</strain>
    </source>
</reference>
<evidence type="ECO:0008006" key="5">
    <source>
        <dbReference type="Google" id="ProtNLM"/>
    </source>
</evidence>
<organism evidence="3 4">
    <name type="scientific">Paracoccus gahaiensis</name>
    <dbReference type="NCBI Taxonomy" id="1706839"/>
    <lineage>
        <taxon>Bacteria</taxon>
        <taxon>Pseudomonadati</taxon>
        <taxon>Pseudomonadota</taxon>
        <taxon>Alphaproteobacteria</taxon>
        <taxon>Rhodobacterales</taxon>
        <taxon>Paracoccaceae</taxon>
        <taxon>Paracoccus</taxon>
    </lineage>
</organism>
<dbReference type="EMBL" id="SUNI01000003">
    <property type="protein sequence ID" value="TJZ93108.1"/>
    <property type="molecule type" value="Genomic_DNA"/>
</dbReference>
<evidence type="ECO:0000313" key="4">
    <source>
        <dbReference type="Proteomes" id="UP000309747"/>
    </source>
</evidence>
<feature type="signal peptide" evidence="2">
    <location>
        <begin position="1"/>
        <end position="32"/>
    </location>
</feature>
<comment type="caution">
    <text evidence="3">The sequence shown here is derived from an EMBL/GenBank/DDBJ whole genome shotgun (WGS) entry which is preliminary data.</text>
</comment>
<dbReference type="AlphaFoldDB" id="A0A4V5MX10"/>
<gene>
    <name evidence="3" type="ORF">FA743_05775</name>
</gene>
<dbReference type="Proteomes" id="UP000309747">
    <property type="component" value="Unassembled WGS sequence"/>
</dbReference>
<feature type="region of interest" description="Disordered" evidence="1">
    <location>
        <begin position="37"/>
        <end position="112"/>
    </location>
</feature>